<evidence type="ECO:0000259" key="9">
    <source>
        <dbReference type="Pfam" id="PF00177"/>
    </source>
</evidence>
<dbReference type="FunFam" id="1.10.455.10:FF:000001">
    <property type="entry name" value="30S ribosomal protein S7"/>
    <property type="match status" value="1"/>
</dbReference>
<dbReference type="InterPro" id="IPR020606">
    <property type="entry name" value="Ribosomal_uS7_CS"/>
</dbReference>
<keyword evidence="4 7" id="KW-0694">RNA-binding</keyword>
<dbReference type="RefSeq" id="WP_141492041.1">
    <property type="nucleotide sequence ID" value="NZ_CP032485.1"/>
</dbReference>
<protein>
    <recommendedName>
        <fullName evidence="7">Small ribosomal subunit protein uS7</fullName>
    </recommendedName>
</protein>
<evidence type="ECO:0000256" key="4">
    <source>
        <dbReference type="ARBA" id="ARBA00022884"/>
    </source>
</evidence>
<dbReference type="GO" id="GO:0019843">
    <property type="term" value="F:rRNA binding"/>
    <property type="evidence" value="ECO:0007669"/>
    <property type="project" value="UniProtKB-UniRule"/>
</dbReference>
<dbReference type="Gene3D" id="1.10.455.10">
    <property type="entry name" value="Ribosomal protein S7 domain"/>
    <property type="match status" value="1"/>
</dbReference>
<comment type="function">
    <text evidence="7">One of the primary rRNA binding proteins, it binds directly to 16S rRNA where it nucleates assembly of the head domain of the 30S subunit. Is located at the subunit interface close to the decoding center, probably blocks exit of the E-site tRNA.</text>
</comment>
<dbReference type="PIRSF" id="PIRSF002122">
    <property type="entry name" value="RPS7p_RPS7a_RPS5e_RPS7o"/>
    <property type="match status" value="1"/>
</dbReference>
<dbReference type="GO" id="GO:0006412">
    <property type="term" value="P:translation"/>
    <property type="evidence" value="ECO:0007669"/>
    <property type="project" value="UniProtKB-UniRule"/>
</dbReference>
<keyword evidence="3 7" id="KW-0699">rRNA-binding</keyword>
<dbReference type="GO" id="GO:0015935">
    <property type="term" value="C:small ribosomal subunit"/>
    <property type="evidence" value="ECO:0007669"/>
    <property type="project" value="InterPro"/>
</dbReference>
<gene>
    <name evidence="7" type="primary">rpsG</name>
    <name evidence="10" type="ORF">D5366_01830</name>
</gene>
<dbReference type="NCBIfam" id="TIGR01029">
    <property type="entry name" value="rpsG_bact"/>
    <property type="match status" value="1"/>
</dbReference>
<reference evidence="10 11" key="1">
    <citation type="submission" date="2018-09" db="EMBL/GenBank/DDBJ databases">
        <title>The complete genome sequence of Neokomagataea tanensis NBRC 106556(T).</title>
        <authorList>
            <person name="Chua K.-O."/>
            <person name="See-Too W.-S."/>
            <person name="Hong K.-W."/>
            <person name="Yin W.-F."/>
            <person name="Chan K.-G."/>
        </authorList>
    </citation>
    <scope>NUCLEOTIDE SEQUENCE [LARGE SCALE GENOMIC DNA]</scope>
    <source>
        <strain evidence="11">AH13 \ NBRC 106556</strain>
    </source>
</reference>
<evidence type="ECO:0000313" key="10">
    <source>
        <dbReference type="EMBL" id="QDH24210.1"/>
    </source>
</evidence>
<evidence type="ECO:0000256" key="8">
    <source>
        <dbReference type="RuleBase" id="RU003619"/>
    </source>
</evidence>
<evidence type="ECO:0000256" key="1">
    <source>
        <dbReference type="ARBA" id="ARBA00007151"/>
    </source>
</evidence>
<sequence>MSRRHRAVKREILPDPKFGDVVITRFMNALMYDGKKSTAEGIVYGALEVLRGRGGSSADPVAMFHSALDNVKPAVEVRSRRVGGATYQVPVEVRTERRQALAIRWLIDASRKRGENTMCDRLSNELMDAINNRGAAVKKREDTHRMAEANKAFSHYRW</sequence>
<comment type="subunit">
    <text evidence="7">Part of the 30S ribosomal subunit. Contacts proteins S9 and S11.</text>
</comment>
<keyword evidence="6 7" id="KW-0687">Ribonucleoprotein</keyword>
<dbReference type="Pfam" id="PF00177">
    <property type="entry name" value="Ribosomal_S7"/>
    <property type="match status" value="1"/>
</dbReference>
<keyword evidence="5 7" id="KW-0689">Ribosomal protein</keyword>
<dbReference type="KEGG" id="ntn:D5366_01830"/>
<dbReference type="GO" id="GO:0000049">
    <property type="term" value="F:tRNA binding"/>
    <property type="evidence" value="ECO:0007669"/>
    <property type="project" value="UniProtKB-UniRule"/>
</dbReference>
<evidence type="ECO:0000256" key="5">
    <source>
        <dbReference type="ARBA" id="ARBA00022980"/>
    </source>
</evidence>
<evidence type="ECO:0000256" key="7">
    <source>
        <dbReference type="HAMAP-Rule" id="MF_00480"/>
    </source>
</evidence>
<evidence type="ECO:0000313" key="11">
    <source>
        <dbReference type="Proteomes" id="UP000317214"/>
    </source>
</evidence>
<evidence type="ECO:0000256" key="2">
    <source>
        <dbReference type="ARBA" id="ARBA00022555"/>
    </source>
</evidence>
<feature type="domain" description="Small ribosomal subunit protein uS7" evidence="9">
    <location>
        <begin position="2"/>
        <end position="151"/>
    </location>
</feature>
<dbReference type="EMBL" id="CP032485">
    <property type="protein sequence ID" value="QDH24210.1"/>
    <property type="molecule type" value="Genomic_DNA"/>
</dbReference>
<accession>A0A4Y6V6F0</accession>
<dbReference type="Proteomes" id="UP000317214">
    <property type="component" value="Chromosome"/>
</dbReference>
<dbReference type="CDD" id="cd14869">
    <property type="entry name" value="uS7_Bacteria"/>
    <property type="match status" value="1"/>
</dbReference>
<dbReference type="SUPFAM" id="SSF47973">
    <property type="entry name" value="Ribosomal protein S7"/>
    <property type="match status" value="1"/>
</dbReference>
<evidence type="ECO:0000256" key="6">
    <source>
        <dbReference type="ARBA" id="ARBA00023274"/>
    </source>
</evidence>
<dbReference type="InterPro" id="IPR023798">
    <property type="entry name" value="Ribosomal_uS7_dom"/>
</dbReference>
<dbReference type="InterPro" id="IPR005717">
    <property type="entry name" value="Ribosomal_uS7_bac/org-type"/>
</dbReference>
<dbReference type="HAMAP" id="MF_00480_B">
    <property type="entry name" value="Ribosomal_uS7_B"/>
    <property type="match status" value="1"/>
</dbReference>
<keyword evidence="2 7" id="KW-0820">tRNA-binding</keyword>
<dbReference type="InterPro" id="IPR036823">
    <property type="entry name" value="Ribosomal_uS7_dom_sf"/>
</dbReference>
<dbReference type="PANTHER" id="PTHR11205">
    <property type="entry name" value="RIBOSOMAL PROTEIN S7"/>
    <property type="match status" value="1"/>
</dbReference>
<comment type="similarity">
    <text evidence="1 7 8">Belongs to the universal ribosomal protein uS7 family.</text>
</comment>
<dbReference type="GO" id="GO:0003735">
    <property type="term" value="F:structural constituent of ribosome"/>
    <property type="evidence" value="ECO:0007669"/>
    <property type="project" value="InterPro"/>
</dbReference>
<name>A0A4Y6V6F0_9PROT</name>
<proteinExistence type="inferred from homology"/>
<dbReference type="OrthoDB" id="9807653at2"/>
<evidence type="ECO:0000256" key="3">
    <source>
        <dbReference type="ARBA" id="ARBA00022730"/>
    </source>
</evidence>
<dbReference type="InterPro" id="IPR000235">
    <property type="entry name" value="Ribosomal_uS7"/>
</dbReference>
<dbReference type="AlphaFoldDB" id="A0A4Y6V6F0"/>
<keyword evidence="11" id="KW-1185">Reference proteome</keyword>
<dbReference type="PROSITE" id="PS00052">
    <property type="entry name" value="RIBOSOMAL_S7"/>
    <property type="match status" value="1"/>
</dbReference>
<organism evidence="10 11">
    <name type="scientific">Neokomagataea tanensis</name>
    <dbReference type="NCBI Taxonomy" id="661191"/>
    <lineage>
        <taxon>Bacteria</taxon>
        <taxon>Pseudomonadati</taxon>
        <taxon>Pseudomonadota</taxon>
        <taxon>Alphaproteobacteria</taxon>
        <taxon>Acetobacterales</taxon>
        <taxon>Acetobacteraceae</taxon>
        <taxon>Neokomagataea</taxon>
    </lineage>
</organism>